<feature type="chain" id="PRO_5037034691" evidence="4">
    <location>
        <begin position="19"/>
        <end position="433"/>
    </location>
</feature>
<evidence type="ECO:0000313" key="6">
    <source>
        <dbReference type="EMBL" id="MBC8535327.1"/>
    </source>
</evidence>
<dbReference type="PROSITE" id="PS51257">
    <property type="entry name" value="PROKAR_LIPOPROTEIN"/>
    <property type="match status" value="1"/>
</dbReference>
<reference evidence="6" key="1">
    <citation type="submission" date="2020-08" db="EMBL/GenBank/DDBJ databases">
        <title>Genome public.</title>
        <authorList>
            <person name="Liu C."/>
            <person name="Sun Q."/>
        </authorList>
    </citation>
    <scope>NUCLEOTIDE SEQUENCE</scope>
    <source>
        <strain evidence="6">BX7</strain>
    </source>
</reference>
<dbReference type="Proteomes" id="UP000620366">
    <property type="component" value="Unassembled WGS sequence"/>
</dbReference>
<feature type="signal peptide" evidence="4">
    <location>
        <begin position="1"/>
        <end position="18"/>
    </location>
</feature>
<dbReference type="InterPro" id="IPR028082">
    <property type="entry name" value="Peripla_BP_I"/>
</dbReference>
<dbReference type="SUPFAM" id="SSF53822">
    <property type="entry name" value="Periplasmic binding protein-like I"/>
    <property type="match status" value="1"/>
</dbReference>
<comment type="caution">
    <text evidence="6">The sequence shown here is derived from an EMBL/GenBank/DDBJ whole genome shotgun (WGS) entry which is preliminary data.</text>
</comment>
<dbReference type="InterPro" id="IPR051010">
    <property type="entry name" value="BCAA_transport"/>
</dbReference>
<dbReference type="InterPro" id="IPR028081">
    <property type="entry name" value="Leu-bd"/>
</dbReference>
<organism evidence="6 7">
    <name type="scientific">Feifania hominis</name>
    <dbReference type="NCBI Taxonomy" id="2763660"/>
    <lineage>
        <taxon>Bacteria</taxon>
        <taxon>Bacillati</taxon>
        <taxon>Bacillota</taxon>
        <taxon>Clostridia</taxon>
        <taxon>Eubacteriales</taxon>
        <taxon>Feifaniaceae</taxon>
        <taxon>Feifania</taxon>
    </lineage>
</organism>
<feature type="domain" description="Leucine-binding protein" evidence="5">
    <location>
        <begin position="44"/>
        <end position="383"/>
    </location>
</feature>
<dbReference type="RefSeq" id="WP_249298987.1">
    <property type="nucleotide sequence ID" value="NZ_JACRSP010000001.1"/>
</dbReference>
<dbReference type="AlphaFoldDB" id="A0A926DCG7"/>
<accession>A0A926DCG7</accession>
<evidence type="ECO:0000256" key="1">
    <source>
        <dbReference type="ARBA" id="ARBA00010062"/>
    </source>
</evidence>
<dbReference type="PANTHER" id="PTHR30483:SF6">
    <property type="entry name" value="PERIPLASMIC BINDING PROTEIN OF ABC TRANSPORTER FOR NATURAL AMINO ACIDS"/>
    <property type="match status" value="1"/>
</dbReference>
<protein>
    <submittedName>
        <fullName evidence="6">ABC transporter substrate-binding protein</fullName>
    </submittedName>
</protein>
<keyword evidence="2 4" id="KW-0732">Signal</keyword>
<evidence type="ECO:0000259" key="5">
    <source>
        <dbReference type="Pfam" id="PF13458"/>
    </source>
</evidence>
<evidence type="ECO:0000256" key="4">
    <source>
        <dbReference type="SAM" id="SignalP"/>
    </source>
</evidence>
<comment type="similarity">
    <text evidence="1">Belongs to the leucine-binding protein family.</text>
</comment>
<dbReference type="PANTHER" id="PTHR30483">
    <property type="entry name" value="LEUCINE-SPECIFIC-BINDING PROTEIN"/>
    <property type="match status" value="1"/>
</dbReference>
<dbReference type="Gene3D" id="3.40.50.2300">
    <property type="match status" value="2"/>
</dbReference>
<keyword evidence="7" id="KW-1185">Reference proteome</keyword>
<evidence type="ECO:0000256" key="2">
    <source>
        <dbReference type="ARBA" id="ARBA00022729"/>
    </source>
</evidence>
<dbReference type="EMBL" id="JACRSP010000001">
    <property type="protein sequence ID" value="MBC8535327.1"/>
    <property type="molecule type" value="Genomic_DNA"/>
</dbReference>
<sequence>MKRLFAFVLALVMAVSFAACSDQSPGAQNPEGPTSSGDGASTEPINIGVLCTLDGATGLGAKAAVELYFEQNAQKLAGRPVKVYFENTTSDPNIAIEKLVKCVDEYGCQLIIGPLSGSEGTAVKEYAEFYLDDTTIIVGSSGSTQITFDTPENLFRVCATGAQSGFSLGHYAYEELGYRKILTVASDYDFTFSQVAGFLYGFVAAGGEVVDRIWFTKGTTDYSSTLAAISQYKDVDAIFCGIGASDSMYFVRQYVEYGMKIPLMGGSNFTDVSCITSDIADYYDGILTSSYYADDLGTEEYESFVKAYADYYGQDPSSFACDFYMACEIAAKALEEVDGNIEDREAFRAALANVNYQSPRGEFKLDEDHQAICTIFITEVTKNEAGVYRNKVIREYKDVSQYGDFDPDWYAAQPDPDRTNPTVESIKNAEYTK</sequence>
<name>A0A926DCG7_9FIRM</name>
<feature type="region of interest" description="Disordered" evidence="3">
    <location>
        <begin position="411"/>
        <end position="433"/>
    </location>
</feature>
<proteinExistence type="inferred from homology"/>
<dbReference type="Pfam" id="PF13458">
    <property type="entry name" value="Peripla_BP_6"/>
    <property type="match status" value="1"/>
</dbReference>
<gene>
    <name evidence="6" type="ORF">H8695_01270</name>
</gene>
<evidence type="ECO:0000256" key="3">
    <source>
        <dbReference type="SAM" id="MobiDB-lite"/>
    </source>
</evidence>
<evidence type="ECO:0000313" key="7">
    <source>
        <dbReference type="Proteomes" id="UP000620366"/>
    </source>
</evidence>